<reference evidence="1 2" key="1">
    <citation type="submission" date="2017-01" db="EMBL/GenBank/DDBJ databases">
        <title>Genome analysis of Paenibacillus selenitrireducens ES3-24.</title>
        <authorList>
            <person name="Xu D."/>
            <person name="Yao R."/>
            <person name="Zheng S."/>
        </authorList>
    </citation>
    <scope>NUCLEOTIDE SEQUENCE [LARGE SCALE GENOMIC DNA]</scope>
    <source>
        <strain evidence="1 2">ES3-24</strain>
    </source>
</reference>
<comment type="caution">
    <text evidence="1">The sequence shown here is derived from an EMBL/GenBank/DDBJ whole genome shotgun (WGS) entry which is preliminary data.</text>
</comment>
<dbReference type="AlphaFoldDB" id="A0A1T2X1M3"/>
<keyword evidence="2" id="KW-1185">Reference proteome</keyword>
<dbReference type="Proteomes" id="UP000190188">
    <property type="component" value="Unassembled WGS sequence"/>
</dbReference>
<dbReference type="STRING" id="1324314.BVG16_27150"/>
<proteinExistence type="predicted"/>
<dbReference type="EMBL" id="MSZX01000014">
    <property type="protein sequence ID" value="OPA73764.1"/>
    <property type="molecule type" value="Genomic_DNA"/>
</dbReference>
<dbReference type="Pfam" id="PF00300">
    <property type="entry name" value="His_Phos_1"/>
    <property type="match status" value="1"/>
</dbReference>
<dbReference type="OrthoDB" id="1680942at2"/>
<accession>A0A1T2X1M3</accession>
<dbReference type="CDD" id="cd07067">
    <property type="entry name" value="HP_PGM_like"/>
    <property type="match status" value="1"/>
</dbReference>
<evidence type="ECO:0000313" key="2">
    <source>
        <dbReference type="Proteomes" id="UP000190188"/>
    </source>
</evidence>
<evidence type="ECO:0000313" key="1">
    <source>
        <dbReference type="EMBL" id="OPA73764.1"/>
    </source>
</evidence>
<dbReference type="InterPro" id="IPR013078">
    <property type="entry name" value="His_Pase_superF_clade-1"/>
</dbReference>
<protein>
    <submittedName>
        <fullName evidence="1">Phosphoglycerate mutase</fullName>
    </submittedName>
</protein>
<gene>
    <name evidence="1" type="ORF">BVG16_27150</name>
</gene>
<name>A0A1T2X1M3_9BACL</name>
<dbReference type="Gene3D" id="3.40.50.1240">
    <property type="entry name" value="Phosphoglycerate mutase-like"/>
    <property type="match status" value="1"/>
</dbReference>
<dbReference type="SUPFAM" id="SSF53254">
    <property type="entry name" value="Phosphoglycerate mutase-like"/>
    <property type="match status" value="1"/>
</dbReference>
<dbReference type="RefSeq" id="WP_078502334.1">
    <property type="nucleotide sequence ID" value="NZ_MSZX01000014.1"/>
</dbReference>
<dbReference type="InterPro" id="IPR029033">
    <property type="entry name" value="His_PPase_superfam"/>
</dbReference>
<organism evidence="1 2">
    <name type="scientific">Paenibacillus selenitireducens</name>
    <dbReference type="NCBI Taxonomy" id="1324314"/>
    <lineage>
        <taxon>Bacteria</taxon>
        <taxon>Bacillati</taxon>
        <taxon>Bacillota</taxon>
        <taxon>Bacilli</taxon>
        <taxon>Bacillales</taxon>
        <taxon>Paenibacillaceae</taxon>
        <taxon>Paenibacillus</taxon>
    </lineage>
</organism>
<sequence length="179" mass="20726">MKIGLVRHFKVTYTAQNSWMTADQFNQWVEAYNQSDVYPSANPNKGQAWDICISSDLLRAVATAEQIYQGPVVTTDQLREIKMNAVNQSNIKLHYNLWLLMGRVAWYFSHKSQAEGRMDTQLRAQQVINRIEDNYKDANVLVVSHGAFMKELTDELIRRGYRGKGFIKPENGKLYVYSR</sequence>